<dbReference type="GO" id="GO:0042450">
    <property type="term" value="P:L-arginine biosynthetic process via ornithine"/>
    <property type="evidence" value="ECO:0007669"/>
    <property type="project" value="UniProtKB-UniRule"/>
</dbReference>
<evidence type="ECO:0000256" key="3">
    <source>
        <dbReference type="ARBA" id="ARBA00013007"/>
    </source>
</evidence>
<gene>
    <name evidence="9" type="primary">argF</name>
    <name evidence="9" type="ORF">ENP86_11200</name>
</gene>
<dbReference type="NCBIfam" id="TIGR00658">
    <property type="entry name" value="orni_carb_tr"/>
    <property type="match status" value="1"/>
</dbReference>
<dbReference type="GO" id="GO:0016597">
    <property type="term" value="F:amino acid binding"/>
    <property type="evidence" value="ECO:0007669"/>
    <property type="project" value="InterPro"/>
</dbReference>
<comment type="caution">
    <text evidence="6">Lacks conserved residue(s) required for the propagation of feature annotation.</text>
</comment>
<reference evidence="9" key="1">
    <citation type="journal article" date="2020" name="mSystems">
        <title>Genome- and Community-Level Interaction Insights into Carbon Utilization and Element Cycling Functions of Hydrothermarchaeota in Hydrothermal Sediment.</title>
        <authorList>
            <person name="Zhou Z."/>
            <person name="Liu Y."/>
            <person name="Xu W."/>
            <person name="Pan J."/>
            <person name="Luo Z.H."/>
            <person name="Li M."/>
        </authorList>
    </citation>
    <scope>NUCLEOTIDE SEQUENCE [LARGE SCALE GENOMIC DNA]</scope>
    <source>
        <strain evidence="9">SpSt-258</strain>
    </source>
</reference>
<dbReference type="Pfam" id="PF02729">
    <property type="entry name" value="OTCace_N"/>
    <property type="match status" value="1"/>
</dbReference>
<dbReference type="FunFam" id="3.40.50.1370:FF:000008">
    <property type="entry name" value="Ornithine carbamoyltransferase"/>
    <property type="match status" value="1"/>
</dbReference>
<feature type="binding site" evidence="6">
    <location>
        <begin position="221"/>
        <end position="222"/>
    </location>
    <ligand>
        <name>L-ornithine</name>
        <dbReference type="ChEBI" id="CHEBI:46911"/>
    </ligand>
</feature>
<comment type="subcellular location">
    <subcellularLocation>
        <location evidence="6">Cytoplasm</location>
    </subcellularLocation>
</comment>
<feature type="binding site" evidence="6">
    <location>
        <begin position="258"/>
        <end position="259"/>
    </location>
    <ligand>
        <name>carbamoyl phosphate</name>
        <dbReference type="ChEBI" id="CHEBI:58228"/>
    </ligand>
</feature>
<feature type="binding site" evidence="6">
    <location>
        <position position="103"/>
    </location>
    <ligand>
        <name>carbamoyl phosphate</name>
        <dbReference type="ChEBI" id="CHEBI:58228"/>
    </ligand>
</feature>
<feature type="domain" description="Aspartate/ornithine carbamoyltransferase Asp/Orn-binding" evidence="7">
    <location>
        <begin position="150"/>
        <end position="297"/>
    </location>
</feature>
<dbReference type="GO" id="GO:0019240">
    <property type="term" value="P:citrulline biosynthetic process"/>
    <property type="evidence" value="ECO:0007669"/>
    <property type="project" value="TreeGrafter"/>
</dbReference>
<keyword evidence="6" id="KW-0963">Cytoplasm</keyword>
<feature type="binding site" evidence="6">
    <location>
        <position position="286"/>
    </location>
    <ligand>
        <name>carbamoyl phosphate</name>
        <dbReference type="ChEBI" id="CHEBI:58228"/>
    </ligand>
</feature>
<dbReference type="NCBIfam" id="NF001986">
    <property type="entry name" value="PRK00779.1"/>
    <property type="match status" value="1"/>
</dbReference>
<evidence type="ECO:0000259" key="8">
    <source>
        <dbReference type="Pfam" id="PF02729"/>
    </source>
</evidence>
<proteinExistence type="inferred from homology"/>
<accession>A0A7V1EIZ2</accession>
<protein>
    <recommendedName>
        <fullName evidence="3 6">Ornithine carbamoyltransferase</fullName>
        <shortName evidence="6">OTCase</shortName>
        <ecNumber evidence="3 6">2.1.3.3</ecNumber>
    </recommendedName>
</protein>
<dbReference type="GO" id="GO:0004585">
    <property type="term" value="F:ornithine carbamoyltransferase activity"/>
    <property type="evidence" value="ECO:0007669"/>
    <property type="project" value="UniProtKB-UniRule"/>
</dbReference>
<dbReference type="AlphaFoldDB" id="A0A7V1EIZ2"/>
<name>A0A7V1EIZ2_UNCW3</name>
<dbReference type="EMBL" id="DSKY01000022">
    <property type="protein sequence ID" value="HDY60091.1"/>
    <property type="molecule type" value="Genomic_DNA"/>
</dbReference>
<evidence type="ECO:0000256" key="6">
    <source>
        <dbReference type="HAMAP-Rule" id="MF_01109"/>
    </source>
</evidence>
<evidence type="ECO:0000256" key="4">
    <source>
        <dbReference type="ARBA" id="ARBA00022679"/>
    </source>
</evidence>
<comment type="caution">
    <text evidence="9">The sequence shown here is derived from an EMBL/GenBank/DDBJ whole genome shotgun (WGS) entry which is preliminary data.</text>
</comment>
<dbReference type="GO" id="GO:0005737">
    <property type="term" value="C:cytoplasm"/>
    <property type="evidence" value="ECO:0007669"/>
    <property type="project" value="UniProtKB-SubCell"/>
</dbReference>
<evidence type="ECO:0000313" key="9">
    <source>
        <dbReference type="EMBL" id="HDY60091.1"/>
    </source>
</evidence>
<dbReference type="PANTHER" id="PTHR45753">
    <property type="entry name" value="ORNITHINE CARBAMOYLTRANSFERASE, MITOCHONDRIAL"/>
    <property type="match status" value="1"/>
</dbReference>
<dbReference type="InterPro" id="IPR006132">
    <property type="entry name" value="Asp/Orn_carbamoyltranf_P-bd"/>
</dbReference>
<dbReference type="EC" id="2.1.3.3" evidence="3 6"/>
<feature type="domain" description="Aspartate/ornithine carbamoyltransferase carbamoyl-P binding" evidence="8">
    <location>
        <begin position="3"/>
        <end position="143"/>
    </location>
</feature>
<dbReference type="Pfam" id="PF00185">
    <property type="entry name" value="OTCace"/>
    <property type="match status" value="1"/>
</dbReference>
<dbReference type="InterPro" id="IPR006130">
    <property type="entry name" value="Asp/Orn_carbamoylTrfase"/>
</dbReference>
<dbReference type="PANTHER" id="PTHR45753:SF3">
    <property type="entry name" value="ORNITHINE TRANSCARBAMYLASE, MITOCHONDRIAL"/>
    <property type="match status" value="1"/>
</dbReference>
<evidence type="ECO:0000256" key="2">
    <source>
        <dbReference type="ARBA" id="ARBA00007805"/>
    </source>
</evidence>
<feature type="binding site" evidence="6">
    <location>
        <position position="79"/>
    </location>
    <ligand>
        <name>carbamoyl phosphate</name>
        <dbReference type="ChEBI" id="CHEBI:58228"/>
    </ligand>
</feature>
<dbReference type="SUPFAM" id="SSF53671">
    <property type="entry name" value="Aspartate/ornithine carbamoyltransferase"/>
    <property type="match status" value="1"/>
</dbReference>
<organism evidence="9">
    <name type="scientific">candidate division WOR-3 bacterium</name>
    <dbReference type="NCBI Taxonomy" id="2052148"/>
    <lineage>
        <taxon>Bacteria</taxon>
        <taxon>Bacteria division WOR-3</taxon>
    </lineage>
</organism>
<feature type="binding site" evidence="6">
    <location>
        <begin position="130"/>
        <end position="133"/>
    </location>
    <ligand>
        <name>carbamoyl phosphate</name>
        <dbReference type="ChEBI" id="CHEBI:58228"/>
    </ligand>
</feature>
<dbReference type="PRINTS" id="PR00102">
    <property type="entry name" value="OTCASE"/>
</dbReference>
<sequence length="301" mass="34462">MKRDLTSIFDLTRDEIYKIFEITRDLKEKQKRGVEHKLLKDRTLAMIFEKPSLRTRVTFETGMTQLGGHAIYLAPADIQLGKREAVKDVAKNLSRWVDIIMARVFSHKTIKELAENADIPVINGLCDLEHPCQILCDLFTVIEKKGDLNKITLAYIGDGNNVCNSFIAASALLDFKLNVATPDGYKPSKEYMERAKNLKWTDNPIDAVKDADVIYTDVWASMGQEAETEQRKKIFKSYQLNSKLLENAQKKDYIIMHCLPAHRGEEITDEVIDGPHSIVFDQAENRLHIQKGIMVFLCKRF</sequence>
<comment type="similarity">
    <text evidence="2 6">Belongs to the aspartate/ornithine carbamoyltransferase superfamily. OTCase family.</text>
</comment>
<evidence type="ECO:0000256" key="5">
    <source>
        <dbReference type="ARBA" id="ARBA00048772"/>
    </source>
</evidence>
<feature type="binding site" evidence="6">
    <location>
        <position position="217"/>
    </location>
    <ligand>
        <name>L-ornithine</name>
        <dbReference type="ChEBI" id="CHEBI:46911"/>
    </ligand>
</feature>
<comment type="pathway">
    <text evidence="1">Amino-acid biosynthesis; L-arginine biosynthesis; L-arginine from L-ornithine and carbamoyl phosphate: step 1/3.</text>
</comment>
<dbReference type="Gene3D" id="3.40.50.1370">
    <property type="entry name" value="Aspartate/ornithine carbamoyltransferase"/>
    <property type="match status" value="2"/>
</dbReference>
<dbReference type="InterPro" id="IPR006131">
    <property type="entry name" value="Asp_carbamoyltransf_Asp/Orn-bd"/>
</dbReference>
<keyword evidence="4 6" id="KW-0808">Transferase</keyword>
<dbReference type="InterPro" id="IPR036901">
    <property type="entry name" value="Asp/Orn_carbamoylTrfase_sf"/>
</dbReference>
<feature type="binding site" evidence="6">
    <location>
        <position position="161"/>
    </location>
    <ligand>
        <name>L-ornithine</name>
        <dbReference type="ChEBI" id="CHEBI:46911"/>
    </ligand>
</feature>
<dbReference type="InterPro" id="IPR002292">
    <property type="entry name" value="Orn/put_carbamltrans"/>
</dbReference>
<evidence type="ECO:0000259" key="7">
    <source>
        <dbReference type="Pfam" id="PF00185"/>
    </source>
</evidence>
<dbReference type="PRINTS" id="PR00100">
    <property type="entry name" value="AOTCASE"/>
</dbReference>
<comment type="catalytic activity">
    <reaction evidence="5 6">
        <text>carbamoyl phosphate + L-ornithine = L-citrulline + phosphate + H(+)</text>
        <dbReference type="Rhea" id="RHEA:19513"/>
        <dbReference type="ChEBI" id="CHEBI:15378"/>
        <dbReference type="ChEBI" id="CHEBI:43474"/>
        <dbReference type="ChEBI" id="CHEBI:46911"/>
        <dbReference type="ChEBI" id="CHEBI:57743"/>
        <dbReference type="ChEBI" id="CHEBI:58228"/>
        <dbReference type="EC" id="2.1.3.3"/>
    </reaction>
</comment>
<dbReference type="HAMAP" id="MF_01109">
    <property type="entry name" value="OTCase"/>
    <property type="match status" value="1"/>
</dbReference>
<dbReference type="InterPro" id="IPR024904">
    <property type="entry name" value="OTCase_ArgI"/>
</dbReference>
<evidence type="ECO:0000256" key="1">
    <source>
        <dbReference type="ARBA" id="ARBA00004975"/>
    </source>
</evidence>